<evidence type="ECO:0000256" key="1">
    <source>
        <dbReference type="SAM" id="MobiDB-lite"/>
    </source>
</evidence>
<evidence type="ECO:0000256" key="2">
    <source>
        <dbReference type="SAM" id="Phobius"/>
    </source>
</evidence>
<keyword evidence="2" id="KW-1133">Transmembrane helix</keyword>
<dbReference type="RefSeq" id="WP_204058836.1">
    <property type="nucleotide sequence ID" value="NZ_BAAAGP010000038.1"/>
</dbReference>
<gene>
    <name evidence="3" type="ORF">Mco01_45180</name>
</gene>
<dbReference type="NCBIfam" id="NF033634">
    <property type="entry name" value="SLATT_1"/>
    <property type="match status" value="1"/>
</dbReference>
<keyword evidence="2" id="KW-0812">Transmembrane</keyword>
<reference evidence="3 4" key="1">
    <citation type="submission" date="2021-01" db="EMBL/GenBank/DDBJ databases">
        <title>Whole genome shotgun sequence of Microbispora corallina NBRC 16416.</title>
        <authorList>
            <person name="Komaki H."/>
            <person name="Tamura T."/>
        </authorList>
    </citation>
    <scope>NUCLEOTIDE SEQUENCE [LARGE SCALE GENOMIC DNA]</scope>
    <source>
        <strain evidence="3 4">NBRC 16416</strain>
    </source>
</reference>
<evidence type="ECO:0000313" key="3">
    <source>
        <dbReference type="EMBL" id="GIH41518.1"/>
    </source>
</evidence>
<name>A0ABQ4G372_9ACTN</name>
<dbReference type="Pfam" id="PF14015">
    <property type="entry name" value="DUF4231"/>
    <property type="match status" value="1"/>
</dbReference>
<proteinExistence type="predicted"/>
<keyword evidence="2" id="KW-0472">Membrane</keyword>
<dbReference type="Proteomes" id="UP000603904">
    <property type="component" value="Unassembled WGS sequence"/>
</dbReference>
<dbReference type="EMBL" id="BOOC01000022">
    <property type="protein sequence ID" value="GIH41518.1"/>
    <property type="molecule type" value="Genomic_DNA"/>
</dbReference>
<dbReference type="InterPro" id="IPR025325">
    <property type="entry name" value="DUF4231"/>
</dbReference>
<organism evidence="3 4">
    <name type="scientific">Microbispora corallina</name>
    <dbReference type="NCBI Taxonomy" id="83302"/>
    <lineage>
        <taxon>Bacteria</taxon>
        <taxon>Bacillati</taxon>
        <taxon>Actinomycetota</taxon>
        <taxon>Actinomycetes</taxon>
        <taxon>Streptosporangiales</taxon>
        <taxon>Streptosporangiaceae</taxon>
        <taxon>Microbispora</taxon>
    </lineage>
</organism>
<sequence length="156" mass="15987">MVNGSAPDDAAAVALTRVTGMRDWYARQAARARLGHRGTELGVIVLGAAVPLTAALGLGSTVAAVLGAGVVVLTGVRGLYQWHENWLAAIDAQLSLETELALFAVGASPYDGPDRAAVLVRTAEAVKTADARQWSSRRRAARVPDGAGAGSAADLS</sequence>
<protein>
    <recommendedName>
        <fullName evidence="5">DUF4231 domain-containing protein</fullName>
    </recommendedName>
</protein>
<evidence type="ECO:0000313" key="4">
    <source>
        <dbReference type="Proteomes" id="UP000603904"/>
    </source>
</evidence>
<keyword evidence="4" id="KW-1185">Reference proteome</keyword>
<comment type="caution">
    <text evidence="3">The sequence shown here is derived from an EMBL/GenBank/DDBJ whole genome shotgun (WGS) entry which is preliminary data.</text>
</comment>
<feature type="region of interest" description="Disordered" evidence="1">
    <location>
        <begin position="137"/>
        <end position="156"/>
    </location>
</feature>
<evidence type="ECO:0008006" key="5">
    <source>
        <dbReference type="Google" id="ProtNLM"/>
    </source>
</evidence>
<accession>A0ABQ4G372</accession>
<feature type="transmembrane region" description="Helical" evidence="2">
    <location>
        <begin position="43"/>
        <end position="73"/>
    </location>
</feature>